<accession>A0A553PET1</accession>
<feature type="compositionally biased region" description="Low complexity" evidence="1">
    <location>
        <begin position="223"/>
        <end position="233"/>
    </location>
</feature>
<comment type="caution">
    <text evidence="2">The sequence shown here is derived from an EMBL/GenBank/DDBJ whole genome shotgun (WGS) entry which is preliminary data.</text>
</comment>
<feature type="compositionally biased region" description="Polar residues" evidence="1">
    <location>
        <begin position="408"/>
        <end position="422"/>
    </location>
</feature>
<evidence type="ECO:0000256" key="1">
    <source>
        <dbReference type="SAM" id="MobiDB-lite"/>
    </source>
</evidence>
<feature type="compositionally biased region" description="Basic residues" evidence="1">
    <location>
        <begin position="425"/>
        <end position="438"/>
    </location>
</feature>
<feature type="region of interest" description="Disordered" evidence="1">
    <location>
        <begin position="369"/>
        <end position="438"/>
    </location>
</feature>
<feature type="region of interest" description="Disordered" evidence="1">
    <location>
        <begin position="186"/>
        <end position="263"/>
    </location>
</feature>
<dbReference type="EMBL" id="VCGU01000004">
    <property type="protein sequence ID" value="TRY76181.1"/>
    <property type="molecule type" value="Genomic_DNA"/>
</dbReference>
<dbReference type="AlphaFoldDB" id="A0A553PET1"/>
<organism evidence="2 3">
    <name type="scientific">Tigriopus californicus</name>
    <name type="common">Marine copepod</name>
    <dbReference type="NCBI Taxonomy" id="6832"/>
    <lineage>
        <taxon>Eukaryota</taxon>
        <taxon>Metazoa</taxon>
        <taxon>Ecdysozoa</taxon>
        <taxon>Arthropoda</taxon>
        <taxon>Crustacea</taxon>
        <taxon>Multicrustacea</taxon>
        <taxon>Hexanauplia</taxon>
        <taxon>Copepoda</taxon>
        <taxon>Harpacticoida</taxon>
        <taxon>Harpacticidae</taxon>
        <taxon>Tigriopus</taxon>
    </lineage>
</organism>
<keyword evidence="3" id="KW-1185">Reference proteome</keyword>
<proteinExistence type="predicted"/>
<dbReference type="Proteomes" id="UP000318571">
    <property type="component" value="Chromosome 5"/>
</dbReference>
<reference evidence="2 3" key="1">
    <citation type="journal article" date="2018" name="Nat. Ecol. Evol.">
        <title>Genomic signatures of mitonuclear coevolution across populations of Tigriopus californicus.</title>
        <authorList>
            <person name="Barreto F.S."/>
            <person name="Watson E.T."/>
            <person name="Lima T.G."/>
            <person name="Willett C.S."/>
            <person name="Edmands S."/>
            <person name="Li W."/>
            <person name="Burton R.S."/>
        </authorList>
    </citation>
    <scope>NUCLEOTIDE SEQUENCE [LARGE SCALE GENOMIC DNA]</scope>
    <source>
        <strain evidence="2 3">San Diego</strain>
    </source>
</reference>
<evidence type="ECO:0000313" key="2">
    <source>
        <dbReference type="EMBL" id="TRY76181.1"/>
    </source>
</evidence>
<feature type="compositionally biased region" description="Basic and acidic residues" evidence="1">
    <location>
        <begin position="186"/>
        <end position="208"/>
    </location>
</feature>
<gene>
    <name evidence="2" type="ORF">TCAL_14754</name>
</gene>
<name>A0A553PET1_TIGCA</name>
<sequence>MVRIKSQQVKRRRNNLKTRRYSAASFQDFYRNFLLNQGMKTDTYCCEACEEAKFQTCSTDNEMEDVEDMGLPMEEARYQSLNSEPDCHCHDCEKQCSLRTNKSSLVSLTTCGSSSNVPCLRDPSSTVTDQLTYCWSDSGEDVKPTWNCMEEDNNEKVKAIPIQPIPKYSEINDVDFNGVQQPLEDPLKIHQGPEENHAFHPVDPKSEISELNNNNESDDVEPADVVSVSSDSLDNLKSEEEEMSDQEVPQSKPTSQILKPKNTECKTMEELYDEIPVSSGISVAGDLEPLAVSDFEDERESDQSIDDILNWVLKSEYAMEEAGNQCPDFKENIENVEDNWTQEDIEETLRWLSKKSFSPPVGQTILEIPKEDDEYLKKRNKTDDEQKASEEALLDIAVSPPSHKEESTNIFTDCSRSTSIDQNKPKPRHRIKKRSKQPIRNIAKRRRLCF</sequence>
<feature type="compositionally biased region" description="Basic and acidic residues" evidence="1">
    <location>
        <begin position="375"/>
        <end position="390"/>
    </location>
</feature>
<evidence type="ECO:0000313" key="3">
    <source>
        <dbReference type="Proteomes" id="UP000318571"/>
    </source>
</evidence>
<feature type="compositionally biased region" description="Polar residues" evidence="1">
    <location>
        <begin position="247"/>
        <end position="257"/>
    </location>
</feature>
<protein>
    <submittedName>
        <fullName evidence="2">Uncharacterized protein</fullName>
    </submittedName>
</protein>